<dbReference type="RefSeq" id="WP_276303122.1">
    <property type="nucleotide sequence ID" value="NZ_CP119992.1"/>
</dbReference>
<evidence type="ECO:0008006" key="3">
    <source>
        <dbReference type="Google" id="ProtNLM"/>
    </source>
</evidence>
<dbReference type="EMBL" id="JBHTBF010000002">
    <property type="protein sequence ID" value="MFC7317634.1"/>
    <property type="molecule type" value="Genomic_DNA"/>
</dbReference>
<name>A0ABD6AC83_9EURY</name>
<protein>
    <recommendedName>
        <fullName evidence="3">Lipoprotein</fullName>
    </recommendedName>
</protein>
<gene>
    <name evidence="1" type="ORF">ACFQPE_12685</name>
</gene>
<dbReference type="Proteomes" id="UP001596547">
    <property type="component" value="Unassembled WGS sequence"/>
</dbReference>
<evidence type="ECO:0000313" key="2">
    <source>
        <dbReference type="Proteomes" id="UP001596547"/>
    </source>
</evidence>
<dbReference type="GeneID" id="79315685"/>
<sequence>MSIWLIVAFDGKTYAGTTASVARMRRFALPALAVAALVLLAGCNVGPGGDGNVTVPAVTPADVPTDTPAEEPPNTPVADREGVAILENRGADRYDVEVYTLAPSVERVNVRYRNGTRATRVVPNDTVASVIGNVSLVTPNRSLDSGAYALDAGQTLPVRLGPPLDDYAVFYAIYAEGYHEGETPVRYGIARCADGTTLRRASVAITDENVDANVTCEPASS</sequence>
<reference evidence="1 2" key="1">
    <citation type="journal article" date="2019" name="Int. J. Syst. Evol. Microbiol.">
        <title>The Global Catalogue of Microorganisms (GCM) 10K type strain sequencing project: providing services to taxonomists for standard genome sequencing and annotation.</title>
        <authorList>
            <consortium name="The Broad Institute Genomics Platform"/>
            <consortium name="The Broad Institute Genome Sequencing Center for Infectious Disease"/>
            <person name="Wu L."/>
            <person name="Ma J."/>
        </authorList>
    </citation>
    <scope>NUCLEOTIDE SEQUENCE [LARGE SCALE GENOMIC DNA]</scope>
    <source>
        <strain evidence="1 2">PSR21</strain>
    </source>
</reference>
<organism evidence="1 2">
    <name type="scientific">Halomarina halobia</name>
    <dbReference type="NCBI Taxonomy" id="3033386"/>
    <lineage>
        <taxon>Archaea</taxon>
        <taxon>Methanobacteriati</taxon>
        <taxon>Methanobacteriota</taxon>
        <taxon>Stenosarchaea group</taxon>
        <taxon>Halobacteria</taxon>
        <taxon>Halobacteriales</taxon>
        <taxon>Natronomonadaceae</taxon>
        <taxon>Halomarina</taxon>
    </lineage>
</organism>
<comment type="caution">
    <text evidence="1">The sequence shown here is derived from an EMBL/GenBank/DDBJ whole genome shotgun (WGS) entry which is preliminary data.</text>
</comment>
<proteinExistence type="predicted"/>
<keyword evidence="2" id="KW-1185">Reference proteome</keyword>
<dbReference type="AlphaFoldDB" id="A0ABD6AC83"/>
<accession>A0ABD6AC83</accession>
<evidence type="ECO:0000313" key="1">
    <source>
        <dbReference type="EMBL" id="MFC7317634.1"/>
    </source>
</evidence>